<reference evidence="2" key="1">
    <citation type="journal article" date="2020" name="mSystems">
        <title>Genome- and Community-Level Interaction Insights into Carbon Utilization and Element Cycling Functions of Hydrothermarchaeota in Hydrothermal Sediment.</title>
        <authorList>
            <person name="Zhou Z."/>
            <person name="Liu Y."/>
            <person name="Xu W."/>
            <person name="Pan J."/>
            <person name="Luo Z.H."/>
            <person name="Li M."/>
        </authorList>
    </citation>
    <scope>NUCLEOTIDE SEQUENCE [LARGE SCALE GENOMIC DNA]</scope>
    <source>
        <strain evidence="2">SpSt-81</strain>
    </source>
</reference>
<proteinExistence type="predicted"/>
<dbReference type="GO" id="GO:0006629">
    <property type="term" value="P:lipid metabolic process"/>
    <property type="evidence" value="ECO:0007669"/>
    <property type="project" value="InterPro"/>
</dbReference>
<sequence>MLILGHRGCAYYPENTMRAFEEALKIADGIELDVQKTEDGILVISHDENLKRLTGIDLNIRRTSFENIKRINIQGEKIPTLSEVLDFVKSKNKFVDIEVKNPEDFIDTYKMVKNFSLENYVISSFWHKGLYALKLQESAKIGLLYVHEPRPEELEKYFQIADFLKPNYNYVTDDYRNYFKVTIPWTVNDEEKAKYFKKRDTFAIITDFPDRILEGIKGGKEMVFNSPYLSYFLQMIDKDTVKKGNKLISFEAVNYIIPLHIEELSIEGGNIKINKEIPFVWNIGERVNFEIEAIEENPKIKIRVREVGEVIFTLKDIRNFLV</sequence>
<dbReference type="AlphaFoldDB" id="A0A7C3MIQ2"/>
<dbReference type="InterPro" id="IPR017946">
    <property type="entry name" value="PLC-like_Pdiesterase_TIM-brl"/>
</dbReference>
<dbReference type="GO" id="GO:0008081">
    <property type="term" value="F:phosphoric diester hydrolase activity"/>
    <property type="evidence" value="ECO:0007669"/>
    <property type="project" value="InterPro"/>
</dbReference>
<protein>
    <submittedName>
        <fullName evidence="2">Glycerophosphodiester phosphodiesterase</fullName>
    </submittedName>
</protein>
<dbReference type="InterPro" id="IPR030395">
    <property type="entry name" value="GP_PDE_dom"/>
</dbReference>
<evidence type="ECO:0000259" key="1">
    <source>
        <dbReference type="PROSITE" id="PS51704"/>
    </source>
</evidence>
<dbReference type="SUPFAM" id="SSF51695">
    <property type="entry name" value="PLC-like phosphodiesterases"/>
    <property type="match status" value="1"/>
</dbReference>
<accession>A0A7C3MIQ2</accession>
<dbReference type="EMBL" id="DTIN01000033">
    <property type="protein sequence ID" value="HFX14108.1"/>
    <property type="molecule type" value="Genomic_DNA"/>
</dbReference>
<dbReference type="Gene3D" id="3.20.20.190">
    <property type="entry name" value="Phosphatidylinositol (PI) phosphodiesterase"/>
    <property type="match status" value="1"/>
</dbReference>
<dbReference type="Pfam" id="PF03009">
    <property type="entry name" value="GDPD"/>
    <property type="match status" value="1"/>
</dbReference>
<comment type="caution">
    <text evidence="2">The sequence shown here is derived from an EMBL/GenBank/DDBJ whole genome shotgun (WGS) entry which is preliminary data.</text>
</comment>
<evidence type="ECO:0000313" key="2">
    <source>
        <dbReference type="EMBL" id="HFX14108.1"/>
    </source>
</evidence>
<dbReference type="PANTHER" id="PTHR46211:SF1">
    <property type="entry name" value="GLYCEROPHOSPHODIESTER PHOSPHODIESTERASE, CYTOPLASMIC"/>
    <property type="match status" value="1"/>
</dbReference>
<feature type="domain" description="GP-PDE" evidence="1">
    <location>
        <begin position="1"/>
        <end position="216"/>
    </location>
</feature>
<organism evidence="2">
    <name type="scientific">Dictyoglomus thermophilum</name>
    <dbReference type="NCBI Taxonomy" id="14"/>
    <lineage>
        <taxon>Bacteria</taxon>
        <taxon>Pseudomonadati</taxon>
        <taxon>Dictyoglomota</taxon>
        <taxon>Dictyoglomia</taxon>
        <taxon>Dictyoglomales</taxon>
        <taxon>Dictyoglomaceae</taxon>
        <taxon>Dictyoglomus</taxon>
    </lineage>
</organism>
<gene>
    <name evidence="2" type="ORF">ENW00_08200</name>
</gene>
<name>A0A7C3MIQ2_DICTH</name>
<dbReference type="PROSITE" id="PS51704">
    <property type="entry name" value="GP_PDE"/>
    <property type="match status" value="1"/>
</dbReference>
<dbReference type="PANTHER" id="PTHR46211">
    <property type="entry name" value="GLYCEROPHOSPHORYL DIESTER PHOSPHODIESTERASE"/>
    <property type="match status" value="1"/>
</dbReference>